<dbReference type="PANTHER" id="PTHR34710:SF15">
    <property type="entry name" value="OS03G0834100 PROTEIN"/>
    <property type="match status" value="1"/>
</dbReference>
<dbReference type="InterPro" id="IPR022059">
    <property type="entry name" value="DUF3615"/>
</dbReference>
<dbReference type="Proteomes" id="UP001231189">
    <property type="component" value="Unassembled WGS sequence"/>
</dbReference>
<accession>A0AAD8T5A1</accession>
<protein>
    <recommendedName>
        <fullName evidence="1">DUF3615 domain-containing protein</fullName>
    </recommendedName>
</protein>
<dbReference type="AlphaFoldDB" id="A0AAD8T5A1"/>
<name>A0AAD8T5A1_LOLMU</name>
<dbReference type="PANTHER" id="PTHR34710">
    <property type="entry name" value="OS03G0834100 PROTEIN"/>
    <property type="match status" value="1"/>
</dbReference>
<proteinExistence type="predicted"/>
<comment type="caution">
    <text evidence="2">The sequence shown here is derived from an EMBL/GenBank/DDBJ whole genome shotgun (WGS) entry which is preliminary data.</text>
</comment>
<evidence type="ECO:0000313" key="3">
    <source>
        <dbReference type="Proteomes" id="UP001231189"/>
    </source>
</evidence>
<sequence length="189" mass="21124">MHLKLAHTLRSRRVFVANDEKPGPPVYTKRQHTYDTSSQTPACWEGASETALEHYNRLNEQDEHELVKAVESVTFFFSGPWIHVNFLARLKGGTTCVELVPKYFFAELRSNPNKKGFSCVSCVKLDPADSETAPVRGCEICRSRIFHPAAVGHRGALTPCSADGDNKQENSAPKTAKALFDAWICKMQQ</sequence>
<evidence type="ECO:0000313" key="2">
    <source>
        <dbReference type="EMBL" id="KAK1670168.1"/>
    </source>
</evidence>
<gene>
    <name evidence="2" type="ORF">QYE76_058327</name>
</gene>
<dbReference type="EMBL" id="JAUUTY010000003">
    <property type="protein sequence ID" value="KAK1670168.1"/>
    <property type="molecule type" value="Genomic_DNA"/>
</dbReference>
<dbReference type="Pfam" id="PF12274">
    <property type="entry name" value="DUF3615"/>
    <property type="match status" value="1"/>
</dbReference>
<evidence type="ECO:0000259" key="1">
    <source>
        <dbReference type="Pfam" id="PF12274"/>
    </source>
</evidence>
<feature type="domain" description="DUF3615" evidence="1">
    <location>
        <begin position="49"/>
        <end position="148"/>
    </location>
</feature>
<reference evidence="2" key="1">
    <citation type="submission" date="2023-07" db="EMBL/GenBank/DDBJ databases">
        <title>A chromosome-level genome assembly of Lolium multiflorum.</title>
        <authorList>
            <person name="Chen Y."/>
            <person name="Copetti D."/>
            <person name="Kolliker R."/>
            <person name="Studer B."/>
        </authorList>
    </citation>
    <scope>NUCLEOTIDE SEQUENCE</scope>
    <source>
        <strain evidence="2">02402/16</strain>
        <tissue evidence="2">Leaf</tissue>
    </source>
</reference>
<keyword evidence="3" id="KW-1185">Reference proteome</keyword>
<organism evidence="2 3">
    <name type="scientific">Lolium multiflorum</name>
    <name type="common">Italian ryegrass</name>
    <name type="synonym">Lolium perenne subsp. multiflorum</name>
    <dbReference type="NCBI Taxonomy" id="4521"/>
    <lineage>
        <taxon>Eukaryota</taxon>
        <taxon>Viridiplantae</taxon>
        <taxon>Streptophyta</taxon>
        <taxon>Embryophyta</taxon>
        <taxon>Tracheophyta</taxon>
        <taxon>Spermatophyta</taxon>
        <taxon>Magnoliopsida</taxon>
        <taxon>Liliopsida</taxon>
        <taxon>Poales</taxon>
        <taxon>Poaceae</taxon>
        <taxon>BOP clade</taxon>
        <taxon>Pooideae</taxon>
        <taxon>Poodae</taxon>
        <taxon>Poeae</taxon>
        <taxon>Poeae Chloroplast Group 2 (Poeae type)</taxon>
        <taxon>Loliodinae</taxon>
        <taxon>Loliinae</taxon>
        <taxon>Lolium</taxon>
    </lineage>
</organism>